<evidence type="ECO:0000313" key="2">
    <source>
        <dbReference type="EMBL" id="SUZ91046.1"/>
    </source>
</evidence>
<name>A0A381RGW1_9ZZZZ</name>
<keyword evidence="1" id="KW-0812">Transmembrane</keyword>
<keyword evidence="1" id="KW-0472">Membrane</keyword>
<protein>
    <submittedName>
        <fullName evidence="2">Uncharacterized protein</fullName>
    </submittedName>
</protein>
<proteinExistence type="predicted"/>
<organism evidence="2">
    <name type="scientific">marine metagenome</name>
    <dbReference type="NCBI Taxonomy" id="408172"/>
    <lineage>
        <taxon>unclassified sequences</taxon>
        <taxon>metagenomes</taxon>
        <taxon>ecological metagenomes</taxon>
    </lineage>
</organism>
<dbReference type="EMBL" id="UINC01001943">
    <property type="protein sequence ID" value="SUZ91046.1"/>
    <property type="molecule type" value="Genomic_DNA"/>
</dbReference>
<keyword evidence="1" id="KW-1133">Transmembrane helix</keyword>
<evidence type="ECO:0000256" key="1">
    <source>
        <dbReference type="SAM" id="Phobius"/>
    </source>
</evidence>
<reference evidence="2" key="1">
    <citation type="submission" date="2018-05" db="EMBL/GenBank/DDBJ databases">
        <authorList>
            <person name="Lanie J.A."/>
            <person name="Ng W.-L."/>
            <person name="Kazmierczak K.M."/>
            <person name="Andrzejewski T.M."/>
            <person name="Davidsen T.M."/>
            <person name="Wayne K.J."/>
            <person name="Tettelin H."/>
            <person name="Glass J.I."/>
            <person name="Rusch D."/>
            <person name="Podicherti R."/>
            <person name="Tsui H.-C.T."/>
            <person name="Winkler M.E."/>
        </authorList>
    </citation>
    <scope>NUCLEOTIDE SEQUENCE</scope>
</reference>
<sequence length="66" mass="7857">MFEKIFIPLSLFVIYYLYKIYNQKNMKIVLKDEKDIKNQVESGLSKKDKDLGQIAQSYPEDLKPQK</sequence>
<feature type="transmembrane region" description="Helical" evidence="1">
    <location>
        <begin position="6"/>
        <end position="21"/>
    </location>
</feature>
<dbReference type="AlphaFoldDB" id="A0A381RGW1"/>
<accession>A0A381RGW1</accession>
<gene>
    <name evidence="2" type="ORF">METZ01_LOCUS43900</name>
</gene>